<dbReference type="GO" id="GO:0004714">
    <property type="term" value="F:transmembrane receptor protein tyrosine kinase activity"/>
    <property type="evidence" value="ECO:0007669"/>
    <property type="project" value="UniProtKB-EC"/>
</dbReference>
<dbReference type="Gene3D" id="3.30.200.20">
    <property type="entry name" value="Phosphorylase Kinase, domain 1"/>
    <property type="match status" value="1"/>
</dbReference>
<dbReference type="Gene3D" id="1.10.510.10">
    <property type="entry name" value="Transferase(Phosphotransferase) domain 1"/>
    <property type="match status" value="1"/>
</dbReference>
<dbReference type="GO" id="GO:0043235">
    <property type="term" value="C:receptor complex"/>
    <property type="evidence" value="ECO:0007669"/>
    <property type="project" value="TreeGrafter"/>
</dbReference>
<dbReference type="FunFam" id="1.10.510.10:FF:000462">
    <property type="entry name" value="Receptor tyrosine kinase"/>
    <property type="match status" value="1"/>
</dbReference>
<evidence type="ECO:0008006" key="10">
    <source>
        <dbReference type="Google" id="ProtNLM"/>
    </source>
</evidence>
<keyword evidence="5" id="KW-0812">Transmembrane</keyword>
<feature type="domain" description="Protein kinase" evidence="6">
    <location>
        <begin position="717"/>
        <end position="982"/>
    </location>
</feature>
<evidence type="ECO:0000256" key="5">
    <source>
        <dbReference type="SAM" id="Phobius"/>
    </source>
</evidence>
<dbReference type="Gene3D" id="2.60.40.60">
    <property type="entry name" value="Cadherins"/>
    <property type="match status" value="1"/>
</dbReference>
<feature type="transmembrane region" description="Helical" evidence="5">
    <location>
        <begin position="643"/>
        <end position="665"/>
    </location>
</feature>
<dbReference type="Proteomes" id="UP001497382">
    <property type="component" value="Unassembled WGS sequence"/>
</dbReference>
<comment type="subcellular location">
    <subcellularLocation>
        <location evidence="1">Membrane</location>
        <topology evidence="1">Single-pass membrane protein</topology>
    </subcellularLocation>
</comment>
<name>A0AAV2AHP4_9ARAC</name>
<dbReference type="Pfam" id="PF07714">
    <property type="entry name" value="PK_Tyr_Ser-Thr"/>
    <property type="match status" value="1"/>
</dbReference>
<comment type="catalytic activity">
    <reaction evidence="2">
        <text>L-tyrosyl-[protein] + ATP = O-phospho-L-tyrosyl-[protein] + ADP + H(+)</text>
        <dbReference type="Rhea" id="RHEA:10596"/>
        <dbReference type="Rhea" id="RHEA-COMP:10136"/>
        <dbReference type="Rhea" id="RHEA-COMP:20101"/>
        <dbReference type="ChEBI" id="CHEBI:15378"/>
        <dbReference type="ChEBI" id="CHEBI:30616"/>
        <dbReference type="ChEBI" id="CHEBI:46858"/>
        <dbReference type="ChEBI" id="CHEBI:61978"/>
        <dbReference type="ChEBI" id="CHEBI:456216"/>
        <dbReference type="EC" id="2.7.10.1"/>
    </reaction>
</comment>
<dbReference type="InterPro" id="IPR000719">
    <property type="entry name" value="Prot_kinase_dom"/>
</dbReference>
<dbReference type="InterPro" id="IPR050122">
    <property type="entry name" value="RTK"/>
</dbReference>
<dbReference type="PRINTS" id="PR00109">
    <property type="entry name" value="TYRKINASE"/>
</dbReference>
<dbReference type="AlphaFoldDB" id="A0AAV2AHP4"/>
<dbReference type="InterPro" id="IPR001245">
    <property type="entry name" value="Ser-Thr/Tyr_kinase_cat_dom"/>
</dbReference>
<dbReference type="PANTHER" id="PTHR24416:SF617">
    <property type="entry name" value="RET ONCOGENE, ISOFORM A"/>
    <property type="match status" value="1"/>
</dbReference>
<dbReference type="GO" id="GO:0007169">
    <property type="term" value="P:cell surface receptor protein tyrosine kinase signaling pathway"/>
    <property type="evidence" value="ECO:0007669"/>
    <property type="project" value="TreeGrafter"/>
</dbReference>
<accession>A0AAV2AHP4</accession>
<protein>
    <recommendedName>
        <fullName evidence="10">Receptor protein-tyrosine kinase</fullName>
    </recommendedName>
</protein>
<dbReference type="InterPro" id="IPR011009">
    <property type="entry name" value="Kinase-like_dom_sf"/>
</dbReference>
<feature type="domain" description="Cadherin" evidence="7">
    <location>
        <begin position="151"/>
        <end position="254"/>
    </location>
</feature>
<dbReference type="PROSITE" id="PS50268">
    <property type="entry name" value="CADHERIN_2"/>
    <property type="match status" value="1"/>
</dbReference>
<keyword evidence="5" id="KW-0472">Membrane</keyword>
<dbReference type="InterPro" id="IPR002126">
    <property type="entry name" value="Cadherin-like_dom"/>
</dbReference>
<dbReference type="SMART" id="SM00219">
    <property type="entry name" value="TyrKc"/>
    <property type="match status" value="1"/>
</dbReference>
<dbReference type="EMBL" id="CAXIEN010000169">
    <property type="protein sequence ID" value="CAL1283554.1"/>
    <property type="molecule type" value="Genomic_DNA"/>
</dbReference>
<keyword evidence="3" id="KW-0106">Calcium</keyword>
<dbReference type="PANTHER" id="PTHR24416">
    <property type="entry name" value="TYROSINE-PROTEIN KINASE RECEPTOR"/>
    <property type="match status" value="1"/>
</dbReference>
<dbReference type="InterPro" id="IPR020635">
    <property type="entry name" value="Tyr_kinase_cat_dom"/>
</dbReference>
<gene>
    <name evidence="8" type="ORF">LARSCL_LOCUS12681</name>
</gene>
<feature type="binding site" evidence="4">
    <location>
        <position position="751"/>
    </location>
    <ligand>
        <name>ATP</name>
        <dbReference type="ChEBI" id="CHEBI:30616"/>
    </ligand>
</feature>
<evidence type="ECO:0000313" key="8">
    <source>
        <dbReference type="EMBL" id="CAL1283554.1"/>
    </source>
</evidence>
<dbReference type="InterPro" id="IPR017441">
    <property type="entry name" value="Protein_kinase_ATP_BS"/>
</dbReference>
<evidence type="ECO:0000256" key="4">
    <source>
        <dbReference type="PROSITE-ProRule" id="PRU10141"/>
    </source>
</evidence>
<proteinExistence type="predicted"/>
<dbReference type="PROSITE" id="PS50011">
    <property type="entry name" value="PROTEIN_KINASE_DOM"/>
    <property type="match status" value="1"/>
</dbReference>
<dbReference type="InterPro" id="IPR008266">
    <property type="entry name" value="Tyr_kinase_AS"/>
</dbReference>
<evidence type="ECO:0000256" key="1">
    <source>
        <dbReference type="ARBA" id="ARBA00004167"/>
    </source>
</evidence>
<dbReference type="GO" id="GO:0007156">
    <property type="term" value="P:homophilic cell adhesion via plasma membrane adhesion molecules"/>
    <property type="evidence" value="ECO:0007669"/>
    <property type="project" value="InterPro"/>
</dbReference>
<keyword evidence="4" id="KW-0067">ATP-binding</keyword>
<organism evidence="8 9">
    <name type="scientific">Larinioides sclopetarius</name>
    <dbReference type="NCBI Taxonomy" id="280406"/>
    <lineage>
        <taxon>Eukaryota</taxon>
        <taxon>Metazoa</taxon>
        <taxon>Ecdysozoa</taxon>
        <taxon>Arthropoda</taxon>
        <taxon>Chelicerata</taxon>
        <taxon>Arachnida</taxon>
        <taxon>Araneae</taxon>
        <taxon>Araneomorphae</taxon>
        <taxon>Entelegynae</taxon>
        <taxon>Araneoidea</taxon>
        <taxon>Araneidae</taxon>
        <taxon>Larinioides</taxon>
    </lineage>
</organism>
<keyword evidence="4" id="KW-0547">Nucleotide-binding</keyword>
<dbReference type="GO" id="GO:0005509">
    <property type="term" value="F:calcium ion binding"/>
    <property type="evidence" value="ECO:0007669"/>
    <property type="project" value="UniProtKB-UniRule"/>
</dbReference>
<dbReference type="SUPFAM" id="SSF56112">
    <property type="entry name" value="Protein kinase-like (PK-like)"/>
    <property type="match status" value="1"/>
</dbReference>
<evidence type="ECO:0000259" key="7">
    <source>
        <dbReference type="PROSITE" id="PS50268"/>
    </source>
</evidence>
<keyword evidence="5" id="KW-1133">Transmembrane helix</keyword>
<evidence type="ECO:0000259" key="6">
    <source>
        <dbReference type="PROSITE" id="PS50011"/>
    </source>
</evidence>
<dbReference type="InterPro" id="IPR055162">
    <property type="entry name" value="RET_CRD"/>
</dbReference>
<keyword evidence="9" id="KW-1185">Reference proteome</keyword>
<comment type="caution">
    <text evidence="8">The sequence shown here is derived from an EMBL/GenBank/DDBJ whole genome shotgun (WGS) entry which is preliminary data.</text>
</comment>
<dbReference type="Pfam" id="PF22540">
    <property type="entry name" value="RET_CRD"/>
    <property type="match status" value="1"/>
</dbReference>
<dbReference type="PROSITE" id="PS00109">
    <property type="entry name" value="PROTEIN_KINASE_TYR"/>
    <property type="match status" value="1"/>
</dbReference>
<evidence type="ECO:0000256" key="3">
    <source>
        <dbReference type="PROSITE-ProRule" id="PRU00043"/>
    </source>
</evidence>
<evidence type="ECO:0000313" key="9">
    <source>
        <dbReference type="Proteomes" id="UP001497382"/>
    </source>
</evidence>
<dbReference type="PROSITE" id="PS00107">
    <property type="entry name" value="PROTEIN_KINASE_ATP"/>
    <property type="match status" value="1"/>
</dbReference>
<dbReference type="GO" id="GO:0005886">
    <property type="term" value="C:plasma membrane"/>
    <property type="evidence" value="ECO:0007669"/>
    <property type="project" value="TreeGrafter"/>
</dbReference>
<dbReference type="GO" id="GO:0005524">
    <property type="term" value="F:ATP binding"/>
    <property type="evidence" value="ECO:0007669"/>
    <property type="project" value="UniProtKB-UniRule"/>
</dbReference>
<evidence type="ECO:0000256" key="2">
    <source>
        <dbReference type="ARBA" id="ARBA00051243"/>
    </source>
</evidence>
<reference evidence="8 9" key="1">
    <citation type="submission" date="2024-04" db="EMBL/GenBank/DDBJ databases">
        <authorList>
            <person name="Rising A."/>
            <person name="Reimegard J."/>
            <person name="Sonavane S."/>
            <person name="Akerstrom W."/>
            <person name="Nylinder S."/>
            <person name="Hedman E."/>
            <person name="Kallberg Y."/>
        </authorList>
    </citation>
    <scope>NUCLEOTIDE SEQUENCE [LARGE SCALE GENOMIC DNA]</scope>
</reference>
<sequence length="1043" mass="116614">MEILIGVFFIFAFLGRGDSLVLLQKTASLQLPYDYPVATTFYRLQAVEERHGIPPPDTLDYHIVKSVAFPSESKFGRGLFVIDEHTGSLMLSPHRRHSIAEFRGSTFALDIIAVPSKKASEDTAHATVVVTITEDNFTLPDCSPREELCFSAPEMHYQIPETLRKGSDLGNLRPIPYAKLCPDSNVKYTLSYGDITPVTIESERLKTKSFFDFEESTYHEWNISCEIQSKNENDTFYSRIKVYVLDVDDNPPYTQSSTDTYQEVEVSQISPGKELPVQLTILDPDSPSVNKITVDKTDPLNLFQLRDAVIFHSVNGAHMLMNTALVPKSQFRFPDTTYNVTVVFNDSSLVGSHEKSQVAFHVLISNSSSGVKKPILPLNEFEAQARIFRHSAHLTRVIQPMEVFPHEGYFFRIVRDSNKGLLSNRIFGVTPKTGIVYVMDEVALSRSTAKLFSLELTWRNRNVTDRRCVITIRILDSGDPSNECGIEPGHKFPSCAIHGTAESCTASCGRGANGGFCHWRSQSSPTLVEEYATCSPHLQTCPDGTCDELEEMDLILCPQDCAGNVLGEALPGTSGRGVRKSAAPCTCAGPNTCICTQFFPPSQLVSRSQTKMYKETPNIKYQPLDVSEIYTILGWGGCGTQCVTMIVVVSLIVSGLIVVAGILTYRRWMSHPKDDELPSVRTPLNSSTYLVSRGTMDYPLQQNVLLQAKLEFPRDQLTLGVTLGEGEFGKVVKGKAKNIAGIPGTTTVAVKMLKDGSSPSERRDLVSELNLLKEISHLNVIRLLGASTDDDGQLYVIMEYAEHGALITYLRKMKSNCSEINLPELIAFALQIAKGMEYLASMKVVHRDLAARNVLVASGKVLKISDFGLSRDVYERDTYLKMSRSKVPVKWMALESLENQLYTTKSDVWSFGILLWEIITIGGCPYPGIPTERLFQLLKEGYRMPRPDNCPFELYELMKVCWLDKPNERPHFKELVQKIEFILEEISHEHAAREENVLQRSKRGRSKDDGSMLHQLTSFPKLAVQQNGPYKNQCLLSSNEFSV</sequence>
<dbReference type="CDD" id="cd00192">
    <property type="entry name" value="PTKc"/>
    <property type="match status" value="1"/>
</dbReference>